<organism evidence="1 2">
    <name type="scientific">Anabaena lutea FACHB-196</name>
    <dbReference type="NCBI Taxonomy" id="2692881"/>
    <lineage>
        <taxon>Bacteria</taxon>
        <taxon>Bacillati</taxon>
        <taxon>Cyanobacteriota</taxon>
        <taxon>Cyanophyceae</taxon>
        <taxon>Nostocales</taxon>
        <taxon>Nostocaceae</taxon>
        <taxon>Anabaena</taxon>
    </lineage>
</organism>
<accession>A0ABR8FMJ4</accession>
<sequence>MASSFLATSRESFNGLGIGIEDDEAAKAAQATAEEELLWSFMFVPPCPGSLPGSASCPGSACANSWGSGTLGKELN</sequence>
<evidence type="ECO:0000313" key="1">
    <source>
        <dbReference type="EMBL" id="MBD2570070.1"/>
    </source>
</evidence>
<proteinExistence type="predicted"/>
<gene>
    <name evidence="1" type="ORF">H6G59_19640</name>
</gene>
<keyword evidence="2" id="KW-1185">Reference proteome</keyword>
<protein>
    <submittedName>
        <fullName evidence="1">Uncharacterized protein</fullName>
    </submittedName>
</protein>
<evidence type="ECO:0000313" key="2">
    <source>
        <dbReference type="Proteomes" id="UP000640531"/>
    </source>
</evidence>
<dbReference type="Proteomes" id="UP000640531">
    <property type="component" value="Unassembled WGS sequence"/>
</dbReference>
<dbReference type="RefSeq" id="WP_190717463.1">
    <property type="nucleotide sequence ID" value="NZ_JACJST010000020.1"/>
</dbReference>
<name>A0ABR8FMJ4_9NOST</name>
<dbReference type="EMBL" id="JACJST010000020">
    <property type="protein sequence ID" value="MBD2570070.1"/>
    <property type="molecule type" value="Genomic_DNA"/>
</dbReference>
<reference evidence="1 2" key="1">
    <citation type="journal article" date="2020" name="ISME J.">
        <title>Comparative genomics reveals insights into cyanobacterial evolution and habitat adaptation.</title>
        <authorList>
            <person name="Chen M.Y."/>
            <person name="Teng W.K."/>
            <person name="Zhao L."/>
            <person name="Hu C.X."/>
            <person name="Zhou Y.K."/>
            <person name="Han B.P."/>
            <person name="Song L.R."/>
            <person name="Shu W.S."/>
        </authorList>
    </citation>
    <scope>NUCLEOTIDE SEQUENCE [LARGE SCALE GENOMIC DNA]</scope>
    <source>
        <strain evidence="1 2">FACHB-196</strain>
    </source>
</reference>
<comment type="caution">
    <text evidence="1">The sequence shown here is derived from an EMBL/GenBank/DDBJ whole genome shotgun (WGS) entry which is preliminary data.</text>
</comment>